<dbReference type="InterPro" id="IPR005135">
    <property type="entry name" value="Endo/exonuclease/phosphatase"/>
</dbReference>
<reference evidence="3" key="1">
    <citation type="journal article" date="2021" name="Mol. Ecol. Resour.">
        <title>Phylogenomic analyses of the genus Drosophila reveals genomic signals of climate adaptation.</title>
        <authorList>
            <person name="Li F."/>
            <person name="Rane R.V."/>
            <person name="Luria V."/>
            <person name="Xiong Z."/>
            <person name="Chen J."/>
            <person name="Li Z."/>
            <person name="Catullo R.A."/>
            <person name="Griffin P.C."/>
            <person name="Schiffer M."/>
            <person name="Pearce S."/>
            <person name="Lee S.F."/>
            <person name="McElroy K."/>
            <person name="Stocker A."/>
            <person name="Shirriffs J."/>
            <person name="Cockerell F."/>
            <person name="Coppin C."/>
            <person name="Sgro C.M."/>
            <person name="Karger A."/>
            <person name="Cain J.W."/>
            <person name="Weber J.A."/>
            <person name="Santpere G."/>
            <person name="Kirschner M.W."/>
            <person name="Hoffmann A.A."/>
            <person name="Oakeshott J.G."/>
            <person name="Zhang G."/>
        </authorList>
    </citation>
    <scope>NUCLEOTIDE SEQUENCE</scope>
    <source>
        <strain evidence="3">BGI-SZ-2011g</strain>
    </source>
</reference>
<proteinExistence type="predicted"/>
<dbReference type="PANTHER" id="PTHR33273">
    <property type="entry name" value="DOMAIN-CONTAINING PROTEIN, PUTATIVE-RELATED"/>
    <property type="match status" value="1"/>
</dbReference>
<name>A0AAD4K2V4_9MUSC</name>
<evidence type="ECO:0000313" key="4">
    <source>
        <dbReference type="Proteomes" id="UP001200034"/>
    </source>
</evidence>
<dbReference type="SUPFAM" id="SSF56219">
    <property type="entry name" value="DNase I-like"/>
    <property type="match status" value="1"/>
</dbReference>
<dbReference type="EMBL" id="JAJJHW010001211">
    <property type="protein sequence ID" value="KAH8375737.1"/>
    <property type="molecule type" value="Genomic_DNA"/>
</dbReference>
<dbReference type="InterPro" id="IPR036691">
    <property type="entry name" value="Endo/exonu/phosph_ase_sf"/>
</dbReference>
<accession>A0AAD4K2V4</accession>
<comment type="caution">
    <text evidence="3">The sequence shown here is derived from an EMBL/GenBank/DDBJ whole genome shotgun (WGS) entry which is preliminary data.</text>
</comment>
<dbReference type="PANTHER" id="PTHR33273:SF4">
    <property type="entry name" value="ENDONUCLEASE_EXONUCLEASE_PHOSPHATASE DOMAIN-CONTAINING PROTEIN"/>
    <property type="match status" value="1"/>
</dbReference>
<feature type="non-terminal residue" evidence="3">
    <location>
        <position position="1"/>
    </location>
</feature>
<evidence type="ECO:0000259" key="2">
    <source>
        <dbReference type="Pfam" id="PF14529"/>
    </source>
</evidence>
<feature type="region of interest" description="Disordered" evidence="1">
    <location>
        <begin position="255"/>
        <end position="280"/>
    </location>
</feature>
<sequence>MKILQANMHRSKTADSLLSQFVLEKAVDVVIISEQYKIPKNGTFLTDNTGTAAIWLPNLNNFTVTRSGAGQGFVWAETKICTIMSCYLTPSDSINEFKTKLDAIEDQAQQLGGDLIIAGDFNSRAIEWGMPTTNPRGRRWGVLEDYTGSDHQYICFSIISNHRRRPDHEKKTTRRWIAKKLDTEKLIKVLDASMETAVDPSDARSIVRHTMRAIEHSCAAAMPKTTSFPKRKAAYWWNEQIAELRKACLRARRKMTRARSRSSATAESEEHKEARKRLKL</sequence>
<protein>
    <recommendedName>
        <fullName evidence="2">Endonuclease/exonuclease/phosphatase domain-containing protein</fullName>
    </recommendedName>
</protein>
<keyword evidence="4" id="KW-1185">Reference proteome</keyword>
<dbReference type="Proteomes" id="UP001200034">
    <property type="component" value="Unassembled WGS sequence"/>
</dbReference>
<evidence type="ECO:0000256" key="1">
    <source>
        <dbReference type="SAM" id="MobiDB-lite"/>
    </source>
</evidence>
<feature type="domain" description="Endonuclease/exonuclease/phosphatase" evidence="2">
    <location>
        <begin position="82"/>
        <end position="138"/>
    </location>
</feature>
<dbReference type="AlphaFoldDB" id="A0AAD4K2V4"/>
<dbReference type="GO" id="GO:0003824">
    <property type="term" value="F:catalytic activity"/>
    <property type="evidence" value="ECO:0007669"/>
    <property type="project" value="InterPro"/>
</dbReference>
<evidence type="ECO:0000313" key="3">
    <source>
        <dbReference type="EMBL" id="KAH8375737.1"/>
    </source>
</evidence>
<gene>
    <name evidence="3" type="ORF">KR093_008378</name>
</gene>
<organism evidence="3 4">
    <name type="scientific">Drosophila rubida</name>
    <dbReference type="NCBI Taxonomy" id="30044"/>
    <lineage>
        <taxon>Eukaryota</taxon>
        <taxon>Metazoa</taxon>
        <taxon>Ecdysozoa</taxon>
        <taxon>Arthropoda</taxon>
        <taxon>Hexapoda</taxon>
        <taxon>Insecta</taxon>
        <taxon>Pterygota</taxon>
        <taxon>Neoptera</taxon>
        <taxon>Endopterygota</taxon>
        <taxon>Diptera</taxon>
        <taxon>Brachycera</taxon>
        <taxon>Muscomorpha</taxon>
        <taxon>Ephydroidea</taxon>
        <taxon>Drosophilidae</taxon>
        <taxon>Drosophila</taxon>
    </lineage>
</organism>
<dbReference type="Pfam" id="PF14529">
    <property type="entry name" value="Exo_endo_phos_2"/>
    <property type="match status" value="1"/>
</dbReference>
<dbReference type="Gene3D" id="3.60.10.10">
    <property type="entry name" value="Endonuclease/exonuclease/phosphatase"/>
    <property type="match status" value="1"/>
</dbReference>